<dbReference type="AlphaFoldDB" id="A0A2K3KJD4"/>
<feature type="non-terminal residue" evidence="2">
    <location>
        <position position="247"/>
    </location>
</feature>
<feature type="compositionally biased region" description="Basic residues" evidence="1">
    <location>
        <begin position="118"/>
        <end position="143"/>
    </location>
</feature>
<protein>
    <submittedName>
        <fullName evidence="2">Uncharacterized protein</fullName>
    </submittedName>
</protein>
<dbReference type="EMBL" id="ASHM01098757">
    <property type="protein sequence ID" value="PNX66379.1"/>
    <property type="molecule type" value="Genomic_DNA"/>
</dbReference>
<proteinExistence type="predicted"/>
<gene>
    <name evidence="2" type="ORF">L195_g055057</name>
</gene>
<feature type="compositionally biased region" description="Basic and acidic residues" evidence="1">
    <location>
        <begin position="58"/>
        <end position="92"/>
    </location>
</feature>
<evidence type="ECO:0000256" key="1">
    <source>
        <dbReference type="SAM" id="MobiDB-lite"/>
    </source>
</evidence>
<name>A0A2K3KJD4_TRIPR</name>
<evidence type="ECO:0000313" key="2">
    <source>
        <dbReference type="EMBL" id="PNX66379.1"/>
    </source>
</evidence>
<organism evidence="2 3">
    <name type="scientific">Trifolium pratense</name>
    <name type="common">Red clover</name>
    <dbReference type="NCBI Taxonomy" id="57577"/>
    <lineage>
        <taxon>Eukaryota</taxon>
        <taxon>Viridiplantae</taxon>
        <taxon>Streptophyta</taxon>
        <taxon>Embryophyta</taxon>
        <taxon>Tracheophyta</taxon>
        <taxon>Spermatophyta</taxon>
        <taxon>Magnoliopsida</taxon>
        <taxon>eudicotyledons</taxon>
        <taxon>Gunneridae</taxon>
        <taxon>Pentapetalae</taxon>
        <taxon>rosids</taxon>
        <taxon>fabids</taxon>
        <taxon>Fabales</taxon>
        <taxon>Fabaceae</taxon>
        <taxon>Papilionoideae</taxon>
        <taxon>50 kb inversion clade</taxon>
        <taxon>NPAAA clade</taxon>
        <taxon>Hologalegina</taxon>
        <taxon>IRL clade</taxon>
        <taxon>Trifolieae</taxon>
        <taxon>Trifolium</taxon>
    </lineage>
</organism>
<evidence type="ECO:0000313" key="3">
    <source>
        <dbReference type="Proteomes" id="UP000236291"/>
    </source>
</evidence>
<comment type="caution">
    <text evidence="2">The sequence shown here is derived from an EMBL/GenBank/DDBJ whole genome shotgun (WGS) entry which is preliminary data.</text>
</comment>
<accession>A0A2K3KJD4</accession>
<feature type="region of interest" description="Disordered" evidence="1">
    <location>
        <begin position="1"/>
        <end position="143"/>
    </location>
</feature>
<feature type="compositionally biased region" description="Basic and acidic residues" evidence="1">
    <location>
        <begin position="1"/>
        <end position="12"/>
    </location>
</feature>
<dbReference type="Proteomes" id="UP000236291">
    <property type="component" value="Unassembled WGS sequence"/>
</dbReference>
<reference evidence="2 3" key="2">
    <citation type="journal article" date="2017" name="Front. Plant Sci.">
        <title>Gene Classification and Mining of Molecular Markers Useful in Red Clover (Trifolium pratense) Breeding.</title>
        <authorList>
            <person name="Istvanek J."/>
            <person name="Dluhosova J."/>
            <person name="Dluhos P."/>
            <person name="Patkova L."/>
            <person name="Nedelnik J."/>
            <person name="Repkova J."/>
        </authorList>
    </citation>
    <scope>NUCLEOTIDE SEQUENCE [LARGE SCALE GENOMIC DNA]</scope>
    <source>
        <strain evidence="3">cv. Tatra</strain>
        <tissue evidence="2">Young leaves</tissue>
    </source>
</reference>
<sequence length="247" mass="28209">MRERERGRERKSNAAPRASLERPFRSPPSPKVRQKRGGASVDSGEWTEVRRRRGKALRHGEERLDNLKQNRENQTKHSKSRRDCSLDRRHELNSQATDHNRSGRSRSRYSRGMDAIHRSGKRNFARSSSIHRSRSASLRARRRRRLVVSDGREPSVDREVLKRSSARDGWSKGGWEEEEERKANGHGFTQEIAMRETPQATCSNGVLKAEARIAVGLDEVKTNGGDGVAKLDTHQKKGDEVLVLNEF</sequence>
<reference evidence="2 3" key="1">
    <citation type="journal article" date="2014" name="Am. J. Bot.">
        <title>Genome assembly and annotation for red clover (Trifolium pratense; Fabaceae).</title>
        <authorList>
            <person name="Istvanek J."/>
            <person name="Jaros M."/>
            <person name="Krenek A."/>
            <person name="Repkova J."/>
        </authorList>
    </citation>
    <scope>NUCLEOTIDE SEQUENCE [LARGE SCALE GENOMIC DNA]</scope>
    <source>
        <strain evidence="3">cv. Tatra</strain>
        <tissue evidence="2">Young leaves</tissue>
    </source>
</reference>